<dbReference type="Pfam" id="PF13692">
    <property type="entry name" value="Glyco_trans_1_4"/>
    <property type="match status" value="1"/>
</dbReference>
<dbReference type="CDD" id="cd03801">
    <property type="entry name" value="GT4_PimA-like"/>
    <property type="match status" value="1"/>
</dbReference>
<proteinExistence type="predicted"/>
<gene>
    <name evidence="1" type="ORF">LRX75_09310</name>
</gene>
<dbReference type="Proteomes" id="UP001139089">
    <property type="component" value="Unassembled WGS sequence"/>
</dbReference>
<sequence length="366" mass="39084">MKIAFYAPLKSPHHPVPSGDRLMSRLMMQALALAGHEVALVSQLRSFARTPEAIGDLCAAAAAERDRIAADWRADGAPDCWFCYHPYYKAPDLLGPSLSRAHGIGYVTVEASYSARRDRDGWAAAQAALLETLTAASVNICMTERDKAGILDGAPEARVERLKPFIDPALFLAREPAPHPGRLVTVAMMRPGDKMDSYRMLADALSRLLHLPFTLSIVGDGKARAEVEALFAPLGPGRVVWCGERSAQEVAALLQTSALYVWPGCGEAYGLAYLEAQAAGLPVVAQAIAGVPEVVEHGRTGVLTPPGDVEAYADAIAGFLKNETLRQTMGAEARVFAGTERGLAPAASRLGDILDRSVTATREARS</sequence>
<dbReference type="SUPFAM" id="SSF53756">
    <property type="entry name" value="UDP-Glycosyltransferase/glycogen phosphorylase"/>
    <property type="match status" value="1"/>
</dbReference>
<comment type="caution">
    <text evidence="1">The sequence shown here is derived from an EMBL/GenBank/DDBJ whole genome shotgun (WGS) entry which is preliminary data.</text>
</comment>
<dbReference type="InterPro" id="IPR050194">
    <property type="entry name" value="Glycosyltransferase_grp1"/>
</dbReference>
<dbReference type="PANTHER" id="PTHR45947">
    <property type="entry name" value="SULFOQUINOVOSYL TRANSFERASE SQD2"/>
    <property type="match status" value="1"/>
</dbReference>
<protein>
    <submittedName>
        <fullName evidence="1">Glycosyltransferase family 4 protein</fullName>
    </submittedName>
</protein>
<evidence type="ECO:0000313" key="2">
    <source>
        <dbReference type="Proteomes" id="UP001139089"/>
    </source>
</evidence>
<dbReference type="EMBL" id="JAJOZR010000005">
    <property type="protein sequence ID" value="MCD7109243.1"/>
    <property type="molecule type" value="Genomic_DNA"/>
</dbReference>
<organism evidence="1 2">
    <name type="scientific">Rhizobium quercicola</name>
    <dbReference type="NCBI Taxonomy" id="2901226"/>
    <lineage>
        <taxon>Bacteria</taxon>
        <taxon>Pseudomonadati</taxon>
        <taxon>Pseudomonadota</taxon>
        <taxon>Alphaproteobacteria</taxon>
        <taxon>Hyphomicrobiales</taxon>
        <taxon>Rhizobiaceae</taxon>
        <taxon>Rhizobium/Agrobacterium group</taxon>
        <taxon>Rhizobium</taxon>
    </lineage>
</organism>
<dbReference type="AlphaFoldDB" id="A0A9X1T6X7"/>
<dbReference type="GO" id="GO:0016757">
    <property type="term" value="F:glycosyltransferase activity"/>
    <property type="evidence" value="ECO:0007669"/>
    <property type="project" value="TreeGrafter"/>
</dbReference>
<accession>A0A9X1T6X7</accession>
<dbReference type="RefSeq" id="WP_231813977.1">
    <property type="nucleotide sequence ID" value="NZ_JAJOZR010000005.1"/>
</dbReference>
<reference evidence="1" key="1">
    <citation type="submission" date="2021-12" db="EMBL/GenBank/DDBJ databases">
        <authorList>
            <person name="Li Y."/>
        </authorList>
    </citation>
    <scope>NUCLEOTIDE SEQUENCE</scope>
    <source>
        <strain evidence="1">DKSPLA3</strain>
    </source>
</reference>
<dbReference type="Gene3D" id="3.40.50.2000">
    <property type="entry name" value="Glycogen Phosphorylase B"/>
    <property type="match status" value="2"/>
</dbReference>
<evidence type="ECO:0000313" key="1">
    <source>
        <dbReference type="EMBL" id="MCD7109243.1"/>
    </source>
</evidence>
<keyword evidence="2" id="KW-1185">Reference proteome</keyword>
<dbReference type="PANTHER" id="PTHR45947:SF3">
    <property type="entry name" value="SULFOQUINOVOSYL TRANSFERASE SQD2"/>
    <property type="match status" value="1"/>
</dbReference>
<name>A0A9X1T6X7_9HYPH</name>